<gene>
    <name evidence="5" type="ORF">EH207_03470</name>
</gene>
<protein>
    <submittedName>
        <fullName evidence="5">4'-phosphopantetheinyl transferase superfamily protein</fullName>
    </submittedName>
</protein>
<dbReference type="InterPro" id="IPR037143">
    <property type="entry name" value="4-PPantetheinyl_Trfase_dom_sf"/>
</dbReference>
<evidence type="ECO:0000256" key="2">
    <source>
        <dbReference type="ARBA" id="ARBA00022679"/>
    </source>
</evidence>
<dbReference type="EMBL" id="CP034035">
    <property type="protein sequence ID" value="QCR07680.1"/>
    <property type="molecule type" value="Genomic_DNA"/>
</dbReference>
<evidence type="ECO:0000313" key="5">
    <source>
        <dbReference type="EMBL" id="QCR07680.1"/>
    </source>
</evidence>
<feature type="domain" description="4'-phosphopantetheinyl transferase" evidence="3">
    <location>
        <begin position="116"/>
        <end position="202"/>
    </location>
</feature>
<dbReference type="GO" id="GO:0019878">
    <property type="term" value="P:lysine biosynthetic process via aminoadipic acid"/>
    <property type="evidence" value="ECO:0007669"/>
    <property type="project" value="TreeGrafter"/>
</dbReference>
<dbReference type="Proteomes" id="UP000299580">
    <property type="component" value="Chromosome"/>
</dbReference>
<dbReference type="PANTHER" id="PTHR12215:SF10">
    <property type="entry name" value="L-AMINOADIPATE-SEMIALDEHYDE DEHYDROGENASE-PHOSPHOPANTETHEINYL TRANSFERASE"/>
    <property type="match status" value="1"/>
</dbReference>
<sequence>MRWRDINHLKDQYNNDITVFFGNYEDFTIQDIELLSEEEKVKAGTFLSSKGRNRYQAGRAFLRRTLGHMLNSGPYKGMLERDVFGKPYVANDKINIHFNISHTGNVIAIAFSFIKPVGIDIESKGRPIPQDFTDYIFTNDEVDEIIKQDDWEYCFLRAWTKKEAVLKCIGCGFIGDAKKIKVPLKDESSLAYKQFSNEDGFQIWHLLPIEYEHNVIGVIAV</sequence>
<keyword evidence="6" id="KW-1185">Reference proteome</keyword>
<keyword evidence="2 5" id="KW-0808">Transferase</keyword>
<feature type="domain" description="4'-phosphopantetheinyl transferase N-terminal" evidence="4">
    <location>
        <begin position="32"/>
        <end position="110"/>
    </location>
</feature>
<dbReference type="SUPFAM" id="SSF56214">
    <property type="entry name" value="4'-phosphopantetheinyl transferase"/>
    <property type="match status" value="2"/>
</dbReference>
<accession>A0A4P8QR00</accession>
<evidence type="ECO:0000259" key="3">
    <source>
        <dbReference type="Pfam" id="PF01648"/>
    </source>
</evidence>
<proteinExistence type="inferred from homology"/>
<dbReference type="AlphaFoldDB" id="A0A4P8QR00"/>
<dbReference type="GO" id="GO:0000287">
    <property type="term" value="F:magnesium ion binding"/>
    <property type="evidence" value="ECO:0007669"/>
    <property type="project" value="InterPro"/>
</dbReference>
<dbReference type="PANTHER" id="PTHR12215">
    <property type="entry name" value="PHOSPHOPANTETHEINE TRANSFERASE"/>
    <property type="match status" value="1"/>
</dbReference>
<evidence type="ECO:0000259" key="4">
    <source>
        <dbReference type="Pfam" id="PF22624"/>
    </source>
</evidence>
<dbReference type="InterPro" id="IPR050559">
    <property type="entry name" value="P-Pant_transferase_sf"/>
</dbReference>
<dbReference type="OrthoDB" id="9808281at2"/>
<dbReference type="Pfam" id="PF22624">
    <property type="entry name" value="AASDHPPT_N"/>
    <property type="match status" value="1"/>
</dbReference>
<organism evidence="5 6">
    <name type="scientific">Brenneria rubrifaciens</name>
    <dbReference type="NCBI Taxonomy" id="55213"/>
    <lineage>
        <taxon>Bacteria</taxon>
        <taxon>Pseudomonadati</taxon>
        <taxon>Pseudomonadota</taxon>
        <taxon>Gammaproteobacteria</taxon>
        <taxon>Enterobacterales</taxon>
        <taxon>Pectobacteriaceae</taxon>
        <taxon>Brenneria</taxon>
    </lineage>
</organism>
<evidence type="ECO:0000313" key="6">
    <source>
        <dbReference type="Proteomes" id="UP000299580"/>
    </source>
</evidence>
<dbReference type="RefSeq" id="WP_137712749.1">
    <property type="nucleotide sequence ID" value="NZ_CP034035.1"/>
</dbReference>
<name>A0A4P8QR00_9GAMM</name>
<dbReference type="KEGG" id="brb:EH207_03470"/>
<dbReference type="GO" id="GO:0005829">
    <property type="term" value="C:cytosol"/>
    <property type="evidence" value="ECO:0007669"/>
    <property type="project" value="TreeGrafter"/>
</dbReference>
<evidence type="ECO:0000256" key="1">
    <source>
        <dbReference type="ARBA" id="ARBA00010990"/>
    </source>
</evidence>
<reference evidence="5 6" key="1">
    <citation type="submission" date="2018-11" db="EMBL/GenBank/DDBJ databases">
        <title>Genome sequences of Brenneria nigrifluens and Brenneria rubrifaciens.</title>
        <authorList>
            <person name="Poret-Peterson A.T."/>
            <person name="McClean A.E."/>
            <person name="Kluepfel D.A."/>
        </authorList>
    </citation>
    <scope>NUCLEOTIDE SEQUENCE [LARGE SCALE GENOMIC DNA]</scope>
    <source>
        <strain evidence="5 6">6D370</strain>
    </source>
</reference>
<dbReference type="Gene3D" id="3.90.470.20">
    <property type="entry name" value="4'-phosphopantetheinyl transferase domain"/>
    <property type="match status" value="2"/>
</dbReference>
<dbReference type="GO" id="GO:0008897">
    <property type="term" value="F:holo-[acyl-carrier-protein] synthase activity"/>
    <property type="evidence" value="ECO:0007669"/>
    <property type="project" value="InterPro"/>
</dbReference>
<dbReference type="InterPro" id="IPR055066">
    <property type="entry name" value="AASDHPPT_N"/>
</dbReference>
<comment type="similarity">
    <text evidence="1">Belongs to the P-Pant transferase superfamily. Gsp/Sfp/HetI/AcpT family.</text>
</comment>
<dbReference type="Pfam" id="PF01648">
    <property type="entry name" value="ACPS"/>
    <property type="match status" value="1"/>
</dbReference>
<dbReference type="InterPro" id="IPR008278">
    <property type="entry name" value="4-PPantetheinyl_Trfase_dom"/>
</dbReference>